<gene>
    <name evidence="3" type="ORF">ISM_09791</name>
</gene>
<name>A3SQJ6_ROSNI</name>
<dbReference type="RefSeq" id="WP_009813968.1">
    <property type="nucleotide sequence ID" value="NZ_CH724156.1"/>
</dbReference>
<dbReference type="SUPFAM" id="SSF56281">
    <property type="entry name" value="Metallo-hydrolase/oxidoreductase"/>
    <property type="match status" value="1"/>
</dbReference>
<comment type="caution">
    <text evidence="3">The sequence shown here is derived from an EMBL/GenBank/DDBJ whole genome shotgun (WGS) entry which is preliminary data.</text>
</comment>
<dbReference type="PANTHER" id="PTHR42951">
    <property type="entry name" value="METALLO-BETA-LACTAMASE DOMAIN-CONTAINING"/>
    <property type="match status" value="1"/>
</dbReference>
<dbReference type="PANTHER" id="PTHR42951:SF4">
    <property type="entry name" value="ACYL-COENZYME A THIOESTERASE MBLAC2"/>
    <property type="match status" value="1"/>
</dbReference>
<dbReference type="EMBL" id="AALY01000003">
    <property type="protein sequence ID" value="EAP75405.1"/>
    <property type="molecule type" value="Genomic_DNA"/>
</dbReference>
<evidence type="ECO:0000313" key="3">
    <source>
        <dbReference type="EMBL" id="EAP75405.1"/>
    </source>
</evidence>
<protein>
    <submittedName>
        <fullName evidence="3">Metallo-beta-lactamase family protein</fullName>
    </submittedName>
</protein>
<keyword evidence="4" id="KW-1185">Reference proteome</keyword>
<dbReference type="Pfam" id="PF21221">
    <property type="entry name" value="B_lactamase-like_C"/>
    <property type="match status" value="1"/>
</dbReference>
<dbReference type="InterPro" id="IPR050855">
    <property type="entry name" value="NDM-1-like"/>
</dbReference>
<dbReference type="Proteomes" id="UP000005954">
    <property type="component" value="Unassembled WGS sequence"/>
</dbReference>
<proteinExistence type="inferred from homology"/>
<evidence type="ECO:0000259" key="2">
    <source>
        <dbReference type="SMART" id="SM00849"/>
    </source>
</evidence>
<dbReference type="HOGENOM" id="CLU_048478_0_1_5"/>
<feature type="domain" description="Metallo-beta-lactamase" evidence="2">
    <location>
        <begin position="43"/>
        <end position="261"/>
    </location>
</feature>
<dbReference type="InterPro" id="IPR048933">
    <property type="entry name" value="B_lactamase-like_C"/>
</dbReference>
<organism evidence="3 4">
    <name type="scientific">Roseovarius nubinhibens (strain ATCC BAA-591 / DSM 15170 / ISM)</name>
    <dbReference type="NCBI Taxonomy" id="89187"/>
    <lineage>
        <taxon>Bacteria</taxon>
        <taxon>Pseudomonadati</taxon>
        <taxon>Pseudomonadota</taxon>
        <taxon>Alphaproteobacteria</taxon>
        <taxon>Rhodobacterales</taxon>
        <taxon>Roseobacteraceae</taxon>
        <taxon>Roseovarius</taxon>
    </lineage>
</organism>
<dbReference type="InterPro" id="IPR036866">
    <property type="entry name" value="RibonucZ/Hydroxyglut_hydro"/>
</dbReference>
<dbReference type="STRING" id="89187.ISM_09791"/>
<dbReference type="Gene3D" id="1.10.10.10">
    <property type="entry name" value="Winged helix-like DNA-binding domain superfamily/Winged helix DNA-binding domain"/>
    <property type="match status" value="1"/>
</dbReference>
<evidence type="ECO:0000256" key="1">
    <source>
        <dbReference type="ARBA" id="ARBA00005250"/>
    </source>
</evidence>
<sequence>MQDMTKPRGIQMPWPTPPAEGEAVEIAPGLLWLRLPLPMALDHVNIYALDEGESWTVVDTGIHSKRAVALWEKILAGPLAGKPVSRVILTHHHPDHIGMAGWLMERFGAELWMSRTAWLMARMLILDVEEVPTEQALDYWRSAGMDPEIFETRRTGRPYNFADTSYPLPVGYRRLREGEVIRAGGRDWDVRLGNGHAPEHVTLWSRDDALVIAGDQIISSISPNIGVYPTEPEADPLAEWLESCERLAGFAREDHLVLSGHKLPFTGLPHRMRQLIDNHHGALRRLEAHLATPRTAAECFAPLFKRRIDAGTYGLALVEAVAHLNHLYQAGRITRARRADGAWLWQAQEGCKKG</sequence>
<comment type="similarity">
    <text evidence="1">Belongs to the metallo-beta-lactamase superfamily. Class-B beta-lactamase family.</text>
</comment>
<dbReference type="Pfam" id="PF00753">
    <property type="entry name" value="Lactamase_B"/>
    <property type="match status" value="1"/>
</dbReference>
<evidence type="ECO:0000313" key="4">
    <source>
        <dbReference type="Proteomes" id="UP000005954"/>
    </source>
</evidence>
<reference evidence="3 4" key="1">
    <citation type="submission" date="2005-12" db="EMBL/GenBank/DDBJ databases">
        <authorList>
            <person name="Moran M.A."/>
            <person name="Ferriera S."/>
            <person name="Johnson J."/>
            <person name="Kravitz S."/>
            <person name="Halpern A."/>
            <person name="Remington K."/>
            <person name="Beeson K."/>
            <person name="Tran B."/>
            <person name="Rogers Y.-H."/>
            <person name="Friedman R."/>
            <person name="Venter J.C."/>
        </authorList>
    </citation>
    <scope>NUCLEOTIDE SEQUENCE [LARGE SCALE GENOMIC DNA]</scope>
    <source>
        <strain evidence="4">ATCC BAA-591 / DSM 15170 / ISM</strain>
    </source>
</reference>
<dbReference type="eggNOG" id="COG0491">
    <property type="taxonomic scope" value="Bacteria"/>
</dbReference>
<dbReference type="InterPro" id="IPR036388">
    <property type="entry name" value="WH-like_DNA-bd_sf"/>
</dbReference>
<accession>A3SQJ6</accession>
<dbReference type="OrthoDB" id="2971563at2"/>
<dbReference type="SMART" id="SM00849">
    <property type="entry name" value="Lactamase_B"/>
    <property type="match status" value="1"/>
</dbReference>
<dbReference type="Gene3D" id="3.60.15.10">
    <property type="entry name" value="Ribonuclease Z/Hydroxyacylglutathione hydrolase-like"/>
    <property type="match status" value="1"/>
</dbReference>
<dbReference type="AlphaFoldDB" id="A3SQJ6"/>
<dbReference type="GO" id="GO:0017001">
    <property type="term" value="P:antibiotic catabolic process"/>
    <property type="evidence" value="ECO:0007669"/>
    <property type="project" value="UniProtKB-ARBA"/>
</dbReference>
<dbReference type="InterPro" id="IPR001279">
    <property type="entry name" value="Metallo-B-lactamas"/>
</dbReference>